<sequence>MHEYSITQQIVKIAEEKAKSHGAVKIERISLVVGELSGFIGESIQMYFDILSKGTLAEGAILDITYIKPQLKCSKCNTYFYRKRFSFECPQCGGMGMPTEIGKEFYVKDIDIYVG</sequence>
<dbReference type="Pfam" id="PF01155">
    <property type="entry name" value="HypA"/>
    <property type="match status" value="1"/>
</dbReference>
<dbReference type="PANTHER" id="PTHR34535">
    <property type="entry name" value="HYDROGENASE MATURATION FACTOR HYPA"/>
    <property type="match status" value="1"/>
</dbReference>
<dbReference type="RefSeq" id="WP_014254278.1">
    <property type="nucleotide sequence ID" value="NC_016627.1"/>
</dbReference>
<feature type="binding site" evidence="4">
    <location>
        <position position="92"/>
    </location>
    <ligand>
        <name>Zn(2+)</name>
        <dbReference type="ChEBI" id="CHEBI:29105"/>
    </ligand>
</feature>
<dbReference type="HAMAP" id="MF_00213">
    <property type="entry name" value="HypA_HybF"/>
    <property type="match status" value="1"/>
</dbReference>
<dbReference type="InterPro" id="IPR000688">
    <property type="entry name" value="HypA/HybF"/>
</dbReference>
<keyword evidence="6" id="KW-1185">Reference proteome</keyword>
<dbReference type="OrthoDB" id="9800361at2"/>
<dbReference type="KEGG" id="ccl:Clocl_0983"/>
<evidence type="ECO:0000256" key="1">
    <source>
        <dbReference type="ARBA" id="ARBA00022596"/>
    </source>
</evidence>
<dbReference type="PIRSF" id="PIRSF004761">
    <property type="entry name" value="Hydrgn_mat_HypA"/>
    <property type="match status" value="1"/>
</dbReference>
<dbReference type="HOGENOM" id="CLU_126929_4_0_9"/>
<accession>G8LX08</accession>
<proteinExistence type="inferred from homology"/>
<evidence type="ECO:0000256" key="2">
    <source>
        <dbReference type="ARBA" id="ARBA00022723"/>
    </source>
</evidence>
<dbReference type="AlphaFoldDB" id="G8LX08"/>
<gene>
    <name evidence="4" type="primary">hypA</name>
    <name evidence="5" type="ordered locus">Clocl_0983</name>
</gene>
<feature type="binding site" evidence="4">
    <location>
        <position position="76"/>
    </location>
    <ligand>
        <name>Zn(2+)</name>
        <dbReference type="ChEBI" id="CHEBI:29105"/>
    </ligand>
</feature>
<keyword evidence="3 4" id="KW-0862">Zinc</keyword>
<name>G8LX08_ACECE</name>
<dbReference type="Proteomes" id="UP000005435">
    <property type="component" value="Chromosome"/>
</dbReference>
<dbReference type="EMBL" id="CP003065">
    <property type="protein sequence ID" value="AEV67660.1"/>
    <property type="molecule type" value="Genomic_DNA"/>
</dbReference>
<feature type="binding site" evidence="4">
    <location>
        <position position="73"/>
    </location>
    <ligand>
        <name>Zn(2+)</name>
        <dbReference type="ChEBI" id="CHEBI:29105"/>
    </ligand>
</feature>
<evidence type="ECO:0000313" key="6">
    <source>
        <dbReference type="Proteomes" id="UP000005435"/>
    </source>
</evidence>
<keyword evidence="2 4" id="KW-0479">Metal-binding</keyword>
<dbReference type="GO" id="GO:0051604">
    <property type="term" value="P:protein maturation"/>
    <property type="evidence" value="ECO:0007669"/>
    <property type="project" value="InterPro"/>
</dbReference>
<feature type="binding site" evidence="4">
    <location>
        <position position="89"/>
    </location>
    <ligand>
        <name>Zn(2+)</name>
        <dbReference type="ChEBI" id="CHEBI:29105"/>
    </ligand>
</feature>
<dbReference type="eggNOG" id="COG0375">
    <property type="taxonomic scope" value="Bacteria"/>
</dbReference>
<evidence type="ECO:0000256" key="4">
    <source>
        <dbReference type="HAMAP-Rule" id="MF_00213"/>
    </source>
</evidence>
<feature type="binding site" evidence="4">
    <location>
        <position position="2"/>
    </location>
    <ligand>
        <name>Ni(2+)</name>
        <dbReference type="ChEBI" id="CHEBI:49786"/>
    </ligand>
</feature>
<organism evidence="5 6">
    <name type="scientific">Acetivibrio clariflavus (strain DSM 19732 / NBRC 101661 / EBR45)</name>
    <name type="common">Clostridium clariflavum</name>
    <dbReference type="NCBI Taxonomy" id="720554"/>
    <lineage>
        <taxon>Bacteria</taxon>
        <taxon>Bacillati</taxon>
        <taxon>Bacillota</taxon>
        <taxon>Clostridia</taxon>
        <taxon>Eubacteriales</taxon>
        <taxon>Oscillospiraceae</taxon>
        <taxon>Acetivibrio</taxon>
    </lineage>
</organism>
<reference evidence="6" key="1">
    <citation type="submission" date="2011-12" db="EMBL/GenBank/DDBJ databases">
        <title>Complete sequence of Clostridium clariflavum DSM 19732.</title>
        <authorList>
            <consortium name="US DOE Joint Genome Institute"/>
            <person name="Lucas S."/>
            <person name="Han J."/>
            <person name="Lapidus A."/>
            <person name="Cheng J.-F."/>
            <person name="Goodwin L."/>
            <person name="Pitluck S."/>
            <person name="Peters L."/>
            <person name="Teshima H."/>
            <person name="Detter J.C."/>
            <person name="Han C."/>
            <person name="Tapia R."/>
            <person name="Land M."/>
            <person name="Hauser L."/>
            <person name="Kyrpides N."/>
            <person name="Ivanova N."/>
            <person name="Pagani I."/>
            <person name="Kitzmiller T."/>
            <person name="Lynd L."/>
            <person name="Izquierdo J."/>
            <person name="Woyke T."/>
        </authorList>
    </citation>
    <scope>NUCLEOTIDE SEQUENCE [LARGE SCALE GENOMIC DNA]</scope>
    <source>
        <strain evidence="6">DSM 19732 / NBRC 101661 / EBR45</strain>
    </source>
</reference>
<comment type="function">
    <text evidence="4">Involved in the maturation of [NiFe] hydrogenases. Required for nickel insertion into the metal center of the hydrogenase.</text>
</comment>
<dbReference type="STRING" id="720554.Clocl_0983"/>
<protein>
    <recommendedName>
        <fullName evidence="4">Hydrogenase maturation factor HypA</fullName>
    </recommendedName>
</protein>
<keyword evidence="1 4" id="KW-0533">Nickel</keyword>
<comment type="similarity">
    <text evidence="4">Belongs to the HypA/HybF family.</text>
</comment>
<evidence type="ECO:0000313" key="5">
    <source>
        <dbReference type="EMBL" id="AEV67660.1"/>
    </source>
</evidence>
<dbReference type="GO" id="GO:0008270">
    <property type="term" value="F:zinc ion binding"/>
    <property type="evidence" value="ECO:0007669"/>
    <property type="project" value="UniProtKB-UniRule"/>
</dbReference>
<reference evidence="5 6" key="2">
    <citation type="journal article" date="2012" name="Stand. Genomic Sci.">
        <title>Complete Genome Sequence of Clostridium clariflavum DSM 19732.</title>
        <authorList>
            <person name="Izquierdo J.A."/>
            <person name="Goodwin L."/>
            <person name="Davenport K.W."/>
            <person name="Teshima H."/>
            <person name="Bruce D."/>
            <person name="Detter C."/>
            <person name="Tapia R."/>
            <person name="Han S."/>
            <person name="Land M."/>
            <person name="Hauser L."/>
            <person name="Jeffries C.D."/>
            <person name="Han J."/>
            <person name="Pitluck S."/>
            <person name="Nolan M."/>
            <person name="Chen A."/>
            <person name="Huntemann M."/>
            <person name="Mavromatis K."/>
            <person name="Mikhailova N."/>
            <person name="Liolios K."/>
            <person name="Woyke T."/>
            <person name="Lynd L.R."/>
        </authorList>
    </citation>
    <scope>NUCLEOTIDE SEQUENCE [LARGE SCALE GENOMIC DNA]</scope>
    <source>
        <strain evidence="6">DSM 19732 / NBRC 101661 / EBR45</strain>
    </source>
</reference>
<dbReference type="PANTHER" id="PTHR34535:SF3">
    <property type="entry name" value="HYDROGENASE MATURATION FACTOR HYPA"/>
    <property type="match status" value="1"/>
</dbReference>
<dbReference type="Gene3D" id="3.30.2320.80">
    <property type="match status" value="1"/>
</dbReference>
<dbReference type="NCBIfam" id="TIGR00100">
    <property type="entry name" value="hypA"/>
    <property type="match status" value="1"/>
</dbReference>
<dbReference type="GO" id="GO:0016151">
    <property type="term" value="F:nickel cation binding"/>
    <property type="evidence" value="ECO:0007669"/>
    <property type="project" value="UniProtKB-UniRule"/>
</dbReference>
<evidence type="ECO:0000256" key="3">
    <source>
        <dbReference type="ARBA" id="ARBA00022833"/>
    </source>
</evidence>